<evidence type="ECO:0000256" key="2">
    <source>
        <dbReference type="ARBA" id="ARBA00022448"/>
    </source>
</evidence>
<feature type="transmembrane region" description="Helical" evidence="6">
    <location>
        <begin position="164"/>
        <end position="182"/>
    </location>
</feature>
<feature type="transmembrane region" description="Helical" evidence="6">
    <location>
        <begin position="264"/>
        <end position="290"/>
    </location>
</feature>
<evidence type="ECO:0000256" key="5">
    <source>
        <dbReference type="ARBA" id="ARBA00023136"/>
    </source>
</evidence>
<reference evidence="7 8" key="1">
    <citation type="submission" date="2015-11" db="EMBL/GenBank/DDBJ databases">
        <title>Genomic analysis of 38 Legionella species identifies large and diverse effector repertoires.</title>
        <authorList>
            <person name="Burstein D."/>
            <person name="Amaro F."/>
            <person name="Zusman T."/>
            <person name="Lifshitz Z."/>
            <person name="Cohen O."/>
            <person name="Gilbert J.A."/>
            <person name="Pupko T."/>
            <person name="Shuman H.A."/>
            <person name="Segal G."/>
        </authorList>
    </citation>
    <scope>NUCLEOTIDE SEQUENCE [LARGE SCALE GENOMIC DNA]</scope>
    <source>
        <strain evidence="7 8">Mt.St.Helens-9</strain>
    </source>
</reference>
<accession>A0A0W0Z443</accession>
<dbReference type="InterPro" id="IPR004752">
    <property type="entry name" value="AmpG_permease/AT-1"/>
</dbReference>
<dbReference type="PATRIC" id="fig|452.5.peg.1594"/>
<dbReference type="AlphaFoldDB" id="A0A0W0Z443"/>
<evidence type="ECO:0000256" key="3">
    <source>
        <dbReference type="ARBA" id="ARBA00022692"/>
    </source>
</evidence>
<dbReference type="STRING" id="452.Lspi_1439"/>
<dbReference type="EMBL" id="LNYX01000014">
    <property type="protein sequence ID" value="KTD63920.1"/>
    <property type="molecule type" value="Genomic_DNA"/>
</dbReference>
<dbReference type="GO" id="GO:0016020">
    <property type="term" value="C:membrane"/>
    <property type="evidence" value="ECO:0007669"/>
    <property type="project" value="UniProtKB-SubCell"/>
</dbReference>
<feature type="transmembrane region" description="Helical" evidence="6">
    <location>
        <begin position="124"/>
        <end position="143"/>
    </location>
</feature>
<name>A0A0W0Z443_LEGSP</name>
<feature type="transmembrane region" description="Helical" evidence="6">
    <location>
        <begin position="24"/>
        <end position="42"/>
    </location>
</feature>
<dbReference type="PANTHER" id="PTHR12778">
    <property type="entry name" value="SOLUTE CARRIER FAMILY 33 ACETYL-COA TRANSPORTER -RELATED"/>
    <property type="match status" value="1"/>
</dbReference>
<keyword evidence="4 6" id="KW-1133">Transmembrane helix</keyword>
<comment type="caution">
    <text evidence="7">The sequence shown here is derived from an EMBL/GenBank/DDBJ whole genome shotgun (WGS) entry which is preliminary data.</text>
</comment>
<protein>
    <submittedName>
        <fullName evidence="7">Beta lactamase induction signal transducer AmpG</fullName>
    </submittedName>
</protein>
<evidence type="ECO:0000313" key="8">
    <source>
        <dbReference type="Proteomes" id="UP000054877"/>
    </source>
</evidence>
<evidence type="ECO:0000256" key="6">
    <source>
        <dbReference type="SAM" id="Phobius"/>
    </source>
</evidence>
<keyword evidence="8" id="KW-1185">Reference proteome</keyword>
<dbReference type="Gene3D" id="1.20.1250.20">
    <property type="entry name" value="MFS general substrate transporter like domains"/>
    <property type="match status" value="1"/>
</dbReference>
<gene>
    <name evidence="7" type="ORF">Lspi_1439</name>
</gene>
<evidence type="ECO:0000256" key="1">
    <source>
        <dbReference type="ARBA" id="ARBA00004141"/>
    </source>
</evidence>
<keyword evidence="5 6" id="KW-0472">Membrane</keyword>
<feature type="transmembrane region" description="Helical" evidence="6">
    <location>
        <begin position="302"/>
        <end position="324"/>
    </location>
</feature>
<proteinExistence type="predicted"/>
<keyword evidence="3 6" id="KW-0812">Transmembrane</keyword>
<keyword evidence="2" id="KW-0813">Transport</keyword>
<evidence type="ECO:0000256" key="4">
    <source>
        <dbReference type="ARBA" id="ARBA00022989"/>
    </source>
</evidence>
<evidence type="ECO:0000313" key="7">
    <source>
        <dbReference type="EMBL" id="KTD63920.1"/>
    </source>
</evidence>
<dbReference type="PANTHER" id="PTHR12778:SF10">
    <property type="entry name" value="MAJOR FACILITATOR SUPERFAMILY DOMAIN-CONTAINING PROTEIN 3"/>
    <property type="match status" value="1"/>
</dbReference>
<organism evidence="7 8">
    <name type="scientific">Legionella spiritensis</name>
    <dbReference type="NCBI Taxonomy" id="452"/>
    <lineage>
        <taxon>Bacteria</taxon>
        <taxon>Pseudomonadati</taxon>
        <taxon>Pseudomonadota</taxon>
        <taxon>Gammaproteobacteria</taxon>
        <taxon>Legionellales</taxon>
        <taxon>Legionellaceae</taxon>
        <taxon>Legionella</taxon>
    </lineage>
</organism>
<dbReference type="SUPFAM" id="SSF103473">
    <property type="entry name" value="MFS general substrate transporter"/>
    <property type="match status" value="1"/>
</dbReference>
<comment type="subcellular location">
    <subcellularLocation>
        <location evidence="1">Membrane</location>
        <topology evidence="1">Multi-pass membrane protein</topology>
    </subcellularLocation>
</comment>
<feature type="transmembrane region" description="Helical" evidence="6">
    <location>
        <begin position="202"/>
        <end position="227"/>
    </location>
</feature>
<feature type="transmembrane region" description="Helical" evidence="6">
    <location>
        <begin position="330"/>
        <end position="352"/>
    </location>
</feature>
<feature type="transmembrane region" description="Helical" evidence="6">
    <location>
        <begin position="48"/>
        <end position="78"/>
    </location>
</feature>
<dbReference type="InterPro" id="IPR036259">
    <property type="entry name" value="MFS_trans_sf"/>
</dbReference>
<sequence>MILPWAFKPVIAPLLESISTKKRLTVAAQVVSSLLFLTLAISTNAPDFILISSIVLALIAITSSIHDIVSDGIYLLLLDEREQKRYVALRTLFYQSGQLFIKGVLLVLTAKFASSLGLNSWQLFYFSLFIISGLLVSYHCIKIPEIEHQSIRSKPGFSEIIRRIANTPKVFLPLLFIFLYNFSEAQMQKIIPLYLMDKNGPALNLAQTGVLYGVAGGLFMILGIHLSGLLLKRYTVRRCMMFFTSGLLAGHGLFLYDALAQTHYVFICLAITLNQFLAGMVNGGYMSYLLNTSNKSEYPMSLYSVCTSIMALSYVLFGSISGVIEQQLTYSGFFIYILIANGFTVVMTYWVMKHYE</sequence>
<dbReference type="Proteomes" id="UP000054877">
    <property type="component" value="Unassembled WGS sequence"/>
</dbReference>